<dbReference type="NCBIfam" id="TIGR02874">
    <property type="entry name" value="spore_ytfJ"/>
    <property type="match status" value="1"/>
</dbReference>
<reference evidence="1 2" key="1">
    <citation type="submission" date="2024-03" db="EMBL/GenBank/DDBJ databases">
        <title>Human intestinal bacterial collection.</title>
        <authorList>
            <person name="Pauvert C."/>
            <person name="Hitch T.C.A."/>
            <person name="Clavel T."/>
        </authorList>
    </citation>
    <scope>NUCLEOTIDE SEQUENCE [LARGE SCALE GENOMIC DNA]</scope>
    <source>
        <strain evidence="1 2">CLA-AP-H29</strain>
    </source>
</reference>
<dbReference type="Proteomes" id="UP001464378">
    <property type="component" value="Unassembled WGS sequence"/>
</dbReference>
<dbReference type="EMBL" id="JBBMFK010000002">
    <property type="protein sequence ID" value="MEQ2442135.1"/>
    <property type="molecule type" value="Genomic_DNA"/>
</dbReference>
<keyword evidence="2" id="KW-1185">Reference proteome</keyword>
<proteinExistence type="predicted"/>
<comment type="caution">
    <text evidence="1">The sequence shown here is derived from an EMBL/GenBank/DDBJ whole genome shotgun (WGS) entry which is preliminary data.</text>
</comment>
<evidence type="ECO:0000313" key="2">
    <source>
        <dbReference type="Proteomes" id="UP001464378"/>
    </source>
</evidence>
<gene>
    <name evidence="1" type="primary">ytfJ</name>
    <name evidence="1" type="ORF">WMO64_01465</name>
</gene>
<sequence>MENKQHPIGDLMSTTMQKIREMVDVNTIVGKPIEAGDVTIIPVSKVSFGFASGGSDFTTKNQKPDTDNAFGGGSGAGVNIMPIAFLIVKGDTVRMLPVAPPPGTAVDRVVEMVPEVIDKVTGFIEKQQEKKAETDSF</sequence>
<organism evidence="1 2">
    <name type="scientific">Pseudoflavonifractor intestinihominis</name>
    <dbReference type="NCBI Taxonomy" id="3133171"/>
    <lineage>
        <taxon>Bacteria</taxon>
        <taxon>Bacillati</taxon>
        <taxon>Bacillota</taxon>
        <taxon>Clostridia</taxon>
        <taxon>Eubacteriales</taxon>
        <taxon>Oscillospiraceae</taxon>
        <taxon>Pseudoflavonifractor</taxon>
    </lineage>
</organism>
<dbReference type="InterPro" id="IPR014229">
    <property type="entry name" value="Spore_YtfJ"/>
</dbReference>
<evidence type="ECO:0000313" key="1">
    <source>
        <dbReference type="EMBL" id="MEQ2442135.1"/>
    </source>
</evidence>
<dbReference type="PIRSF" id="PIRSF021377">
    <property type="entry name" value="YtfJ"/>
    <property type="match status" value="1"/>
</dbReference>
<dbReference type="PANTHER" id="PTHR39162">
    <property type="entry name" value="GLL3345 PROTEIN"/>
    <property type="match status" value="1"/>
</dbReference>
<dbReference type="PANTHER" id="PTHR39162:SF1">
    <property type="entry name" value="SPORULATION PROTEIN YTFJ"/>
    <property type="match status" value="1"/>
</dbReference>
<protein>
    <submittedName>
        <fullName evidence="1">GerW family sporulation protein</fullName>
    </submittedName>
</protein>
<name>A0ABV1E495_9FIRM</name>
<accession>A0ABV1E495</accession>
<dbReference type="Pfam" id="PF09579">
    <property type="entry name" value="Spore_YtfJ"/>
    <property type="match status" value="1"/>
</dbReference>
<dbReference type="RefSeq" id="WP_294519198.1">
    <property type="nucleotide sequence ID" value="NZ_JBBMFK010000002.1"/>
</dbReference>